<evidence type="ECO:0000256" key="1">
    <source>
        <dbReference type="SAM" id="MobiDB-lite"/>
    </source>
</evidence>
<feature type="compositionally biased region" description="Basic and acidic residues" evidence="1">
    <location>
        <begin position="51"/>
        <end position="61"/>
    </location>
</feature>
<feature type="compositionally biased region" description="Low complexity" evidence="1">
    <location>
        <begin position="18"/>
        <end position="31"/>
    </location>
</feature>
<name>A0A9R0J8T7_SPIOL</name>
<evidence type="ECO:0000313" key="5">
    <source>
        <dbReference type="RefSeq" id="XP_021863041.1"/>
    </source>
</evidence>
<feature type="compositionally biased region" description="Basic and acidic residues" evidence="1">
    <location>
        <begin position="215"/>
        <end position="227"/>
    </location>
</feature>
<feature type="domain" description="THO1-MOS11 C-terminal" evidence="2">
    <location>
        <begin position="82"/>
        <end position="117"/>
    </location>
</feature>
<feature type="compositionally biased region" description="Basic and acidic residues" evidence="1">
    <location>
        <begin position="173"/>
        <end position="201"/>
    </location>
</feature>
<feature type="domain" description="THO1-MOS11 C-terminal" evidence="2">
    <location>
        <begin position="143"/>
        <end position="172"/>
    </location>
</feature>
<dbReference type="RefSeq" id="XP_021863041.1">
    <property type="nucleotide sequence ID" value="XM_022007349.1"/>
</dbReference>
<evidence type="ECO:0000313" key="4">
    <source>
        <dbReference type="RefSeq" id="XP_021863039.1"/>
    </source>
</evidence>
<sequence>MATDTQNSTSQNSDLENPNKTLTPTTTNLPDLPDKSNNSSDDIAADIEVVGVHDKESDVSKNDIGTVDSAANTASVSPTRTGAANDVEKKVRRAERFGVPVQLSEQEKRNSRAERFGMGAGSEASKTSDAHAGSEASKTSEDQKRKARAERFGLPVSADEEVKKKARLARFGSDTKTDAKTDTKTDSKTDTKTDTLEEEKKKARALRFAQPPSKAADHTNGKEDVGSEKNTAIAENTVEEA</sequence>
<feature type="compositionally biased region" description="Basic and acidic residues" evidence="1">
    <location>
        <begin position="105"/>
        <end position="115"/>
    </location>
</feature>
<organism evidence="3 5">
    <name type="scientific">Spinacia oleracea</name>
    <name type="common">Spinach</name>
    <dbReference type="NCBI Taxonomy" id="3562"/>
    <lineage>
        <taxon>Eukaryota</taxon>
        <taxon>Viridiplantae</taxon>
        <taxon>Streptophyta</taxon>
        <taxon>Embryophyta</taxon>
        <taxon>Tracheophyta</taxon>
        <taxon>Spermatophyta</taxon>
        <taxon>Magnoliopsida</taxon>
        <taxon>eudicotyledons</taxon>
        <taxon>Gunneridae</taxon>
        <taxon>Pentapetalae</taxon>
        <taxon>Caryophyllales</taxon>
        <taxon>Chenopodiaceae</taxon>
        <taxon>Chenopodioideae</taxon>
        <taxon>Anserineae</taxon>
        <taxon>Spinacia</taxon>
    </lineage>
</organism>
<dbReference type="Pfam" id="PF18592">
    <property type="entry name" value="Tho1_MOS11_C"/>
    <property type="match status" value="2"/>
</dbReference>
<gene>
    <name evidence="4 5" type="primary">LOC110801943</name>
</gene>
<accession>A0A9R0J8T7</accession>
<protein>
    <submittedName>
        <fullName evidence="4 5">Protein MODIFIER OF SNC1 11</fullName>
    </submittedName>
</protein>
<dbReference type="InterPro" id="IPR044209">
    <property type="entry name" value="MOS11"/>
</dbReference>
<dbReference type="InterPro" id="IPR040746">
    <property type="entry name" value="THO1_MOS11_C"/>
</dbReference>
<feature type="compositionally biased region" description="Polar residues" evidence="1">
    <location>
        <begin position="69"/>
        <end position="82"/>
    </location>
</feature>
<dbReference type="GO" id="GO:0016973">
    <property type="term" value="P:poly(A)+ mRNA export from nucleus"/>
    <property type="evidence" value="ECO:0000318"/>
    <property type="project" value="GO_Central"/>
</dbReference>
<dbReference type="GeneID" id="110801943"/>
<dbReference type="GO" id="GO:0005634">
    <property type="term" value="C:nucleus"/>
    <property type="evidence" value="ECO:0000318"/>
    <property type="project" value="GO_Central"/>
</dbReference>
<dbReference type="KEGG" id="soe:110801943"/>
<dbReference type="RefSeq" id="XP_021863039.1">
    <property type="nucleotide sequence ID" value="XM_022007347.1"/>
</dbReference>
<feature type="region of interest" description="Disordered" evidence="1">
    <location>
        <begin position="1"/>
        <end position="241"/>
    </location>
</feature>
<dbReference type="Proteomes" id="UP000813463">
    <property type="component" value="Chromosome 1"/>
</dbReference>
<evidence type="ECO:0000259" key="2">
    <source>
        <dbReference type="Pfam" id="PF18592"/>
    </source>
</evidence>
<dbReference type="PANTHER" id="PTHR47701">
    <property type="entry name" value="PROTEIN MODIFIER OF SNC1 11"/>
    <property type="match status" value="1"/>
</dbReference>
<reference evidence="4 5" key="2">
    <citation type="submission" date="2025-04" db="UniProtKB">
        <authorList>
            <consortium name="RefSeq"/>
        </authorList>
    </citation>
    <scope>IDENTIFICATION</scope>
</reference>
<reference evidence="3" key="1">
    <citation type="journal article" date="2021" name="Nat. Commun.">
        <title>Genomic analyses provide insights into spinach domestication and the genetic basis of agronomic traits.</title>
        <authorList>
            <person name="Cai X."/>
            <person name="Sun X."/>
            <person name="Xu C."/>
            <person name="Sun H."/>
            <person name="Wang X."/>
            <person name="Ge C."/>
            <person name="Zhang Z."/>
            <person name="Wang Q."/>
            <person name="Fei Z."/>
            <person name="Jiao C."/>
            <person name="Wang Q."/>
        </authorList>
    </citation>
    <scope>NUCLEOTIDE SEQUENCE [LARGE SCALE GENOMIC DNA]</scope>
    <source>
        <strain evidence="3">cv. Varoflay</strain>
    </source>
</reference>
<feature type="compositionally biased region" description="Polar residues" evidence="1">
    <location>
        <begin position="1"/>
        <end position="16"/>
    </location>
</feature>
<proteinExistence type="predicted"/>
<evidence type="ECO:0000313" key="3">
    <source>
        <dbReference type="Proteomes" id="UP000813463"/>
    </source>
</evidence>
<dbReference type="AlphaFoldDB" id="A0A9R0J8T7"/>
<keyword evidence="3" id="KW-1185">Reference proteome</keyword>
<dbReference type="OrthoDB" id="5837849at2759"/>
<dbReference type="PANTHER" id="PTHR47701:SF2">
    <property type="entry name" value="PROTEIN MODIFIER OF SNC1 11"/>
    <property type="match status" value="1"/>
</dbReference>